<organism evidence="7 8">
    <name type="scientific">Paenibacillus herberti</name>
    <dbReference type="NCBI Taxonomy" id="1619309"/>
    <lineage>
        <taxon>Bacteria</taxon>
        <taxon>Bacillati</taxon>
        <taxon>Bacillota</taxon>
        <taxon>Bacilli</taxon>
        <taxon>Bacillales</taxon>
        <taxon>Paenibacillaceae</taxon>
        <taxon>Paenibacillus</taxon>
    </lineage>
</organism>
<dbReference type="Gene3D" id="3.30.2350.10">
    <property type="entry name" value="Pseudouridine synthase"/>
    <property type="match status" value="1"/>
</dbReference>
<sequence length="342" mass="38080">MCFVATARTNPRYVQGTVPPLGYYEPIAVTAGEAEQGWKLSKLLERRLGVSRKLLSRLKLTEQGLMINGKRAYSGDPVAAGDVCEIRMEQERSEDILAQPLPLNIVYEDRWLLLLNKPSGTVVHPTHGHYTGTLANAAVHHWQEQGQNVRFRPVHRLDEDTSGLVLIAKNPYVHQQLSEQHGDGRIRKGYLAYAYGAPAIAEGRVDAPIDRDPAAPHYRIVTPIGYPSATRYEKVETYAGGTACKLRLRLETGRTHQIRVHMGWIGCSLIGDRMYGPGVDGTGCEAWEQAAGRQALHAERLSFHHPMTGEEMSFSAALPPELKELEKLLQAWQPDEPVNRAL</sequence>
<dbReference type="OrthoDB" id="9773999at2"/>
<dbReference type="GO" id="GO:0009982">
    <property type="term" value="F:pseudouridine synthase activity"/>
    <property type="evidence" value="ECO:0007669"/>
    <property type="project" value="InterPro"/>
</dbReference>
<protein>
    <recommendedName>
        <fullName evidence="5">Pseudouridine synthase</fullName>
        <ecNumber evidence="5">5.4.99.-</ecNumber>
    </recommendedName>
</protein>
<dbReference type="Proteomes" id="UP000215145">
    <property type="component" value="Unassembled WGS sequence"/>
</dbReference>
<comment type="similarity">
    <text evidence="2 5">Belongs to the pseudouridine synthase RluA family.</text>
</comment>
<gene>
    <name evidence="7" type="ORF">CGZ75_11275</name>
</gene>
<dbReference type="InterPro" id="IPR006145">
    <property type="entry name" value="PsdUridine_synth_RsuA/RluA"/>
</dbReference>
<dbReference type="GO" id="GO:0140098">
    <property type="term" value="F:catalytic activity, acting on RNA"/>
    <property type="evidence" value="ECO:0007669"/>
    <property type="project" value="UniProtKB-ARBA"/>
</dbReference>
<evidence type="ECO:0000259" key="6">
    <source>
        <dbReference type="Pfam" id="PF00849"/>
    </source>
</evidence>
<dbReference type="PROSITE" id="PS01129">
    <property type="entry name" value="PSI_RLU"/>
    <property type="match status" value="1"/>
</dbReference>
<dbReference type="InterPro" id="IPR006224">
    <property type="entry name" value="PsdUridine_synth_RluA-like_CS"/>
</dbReference>
<evidence type="ECO:0000256" key="3">
    <source>
        <dbReference type="ARBA" id="ARBA00023235"/>
    </source>
</evidence>
<keyword evidence="8" id="KW-1185">Reference proteome</keyword>
<feature type="domain" description="Pseudouridine synthase RsuA/RluA-like" evidence="6">
    <location>
        <begin position="112"/>
        <end position="262"/>
    </location>
</feature>
<dbReference type="AlphaFoldDB" id="A0A229P5E4"/>
<dbReference type="EC" id="5.4.99.-" evidence="5"/>
<feature type="active site" evidence="4">
    <location>
        <position position="158"/>
    </location>
</feature>
<dbReference type="GO" id="GO:0000455">
    <property type="term" value="P:enzyme-directed rRNA pseudouridine synthesis"/>
    <property type="evidence" value="ECO:0007669"/>
    <property type="project" value="TreeGrafter"/>
</dbReference>
<evidence type="ECO:0000313" key="8">
    <source>
        <dbReference type="Proteomes" id="UP000215145"/>
    </source>
</evidence>
<dbReference type="EMBL" id="NMUQ01000001">
    <property type="protein sequence ID" value="OXM17164.1"/>
    <property type="molecule type" value="Genomic_DNA"/>
</dbReference>
<dbReference type="SUPFAM" id="SSF55120">
    <property type="entry name" value="Pseudouridine synthase"/>
    <property type="match status" value="1"/>
</dbReference>
<dbReference type="InterPro" id="IPR020103">
    <property type="entry name" value="PsdUridine_synth_cat_dom_sf"/>
</dbReference>
<evidence type="ECO:0000313" key="7">
    <source>
        <dbReference type="EMBL" id="OXM17164.1"/>
    </source>
</evidence>
<dbReference type="PANTHER" id="PTHR21600">
    <property type="entry name" value="MITOCHONDRIAL RNA PSEUDOURIDINE SYNTHASE"/>
    <property type="match status" value="1"/>
</dbReference>
<comment type="function">
    <text evidence="5">Responsible for synthesis of pseudouridine from uracil.</text>
</comment>
<dbReference type="GO" id="GO:0003723">
    <property type="term" value="F:RNA binding"/>
    <property type="evidence" value="ECO:0007669"/>
    <property type="project" value="InterPro"/>
</dbReference>
<evidence type="ECO:0000256" key="1">
    <source>
        <dbReference type="ARBA" id="ARBA00000073"/>
    </source>
</evidence>
<keyword evidence="3 5" id="KW-0413">Isomerase</keyword>
<dbReference type="PANTHER" id="PTHR21600:SF44">
    <property type="entry name" value="RIBOSOMAL LARGE SUBUNIT PSEUDOURIDINE SYNTHASE D"/>
    <property type="match status" value="1"/>
</dbReference>
<name>A0A229P5E4_9BACL</name>
<comment type="caution">
    <text evidence="7">The sequence shown here is derived from an EMBL/GenBank/DDBJ whole genome shotgun (WGS) entry which is preliminary data.</text>
</comment>
<evidence type="ECO:0000256" key="4">
    <source>
        <dbReference type="PIRSR" id="PIRSR606225-1"/>
    </source>
</evidence>
<dbReference type="InterPro" id="IPR050188">
    <property type="entry name" value="RluA_PseudoU_synthase"/>
</dbReference>
<evidence type="ECO:0000256" key="5">
    <source>
        <dbReference type="RuleBase" id="RU362028"/>
    </source>
</evidence>
<proteinExistence type="inferred from homology"/>
<dbReference type="CDD" id="cd02869">
    <property type="entry name" value="PseudoU_synth_RluA_like"/>
    <property type="match status" value="1"/>
</dbReference>
<reference evidence="7 8" key="1">
    <citation type="submission" date="2017-07" db="EMBL/GenBank/DDBJ databases">
        <title>Paenibacillus herberti R33 genome sequencing and assembly.</title>
        <authorList>
            <person name="Su W."/>
        </authorList>
    </citation>
    <scope>NUCLEOTIDE SEQUENCE [LARGE SCALE GENOMIC DNA]</scope>
    <source>
        <strain evidence="7 8">R33</strain>
    </source>
</reference>
<dbReference type="NCBIfam" id="TIGR00005">
    <property type="entry name" value="rluA_subfam"/>
    <property type="match status" value="1"/>
</dbReference>
<dbReference type="Pfam" id="PF00849">
    <property type="entry name" value="PseudoU_synth_2"/>
    <property type="match status" value="1"/>
</dbReference>
<evidence type="ECO:0000256" key="2">
    <source>
        <dbReference type="ARBA" id="ARBA00010876"/>
    </source>
</evidence>
<accession>A0A229P5E4</accession>
<dbReference type="InterPro" id="IPR006225">
    <property type="entry name" value="PsdUridine_synth_RluC/D"/>
</dbReference>
<comment type="catalytic activity">
    <reaction evidence="1 5">
        <text>a uridine in RNA = a pseudouridine in RNA</text>
        <dbReference type="Rhea" id="RHEA:48348"/>
        <dbReference type="Rhea" id="RHEA-COMP:12068"/>
        <dbReference type="Rhea" id="RHEA-COMP:12069"/>
        <dbReference type="ChEBI" id="CHEBI:65314"/>
        <dbReference type="ChEBI" id="CHEBI:65315"/>
    </reaction>
</comment>